<sequence length="63" mass="7242">MQTTAEYYCAYCGEPNTTFIDISSGLTQQYVEDCQVCCRPNILYITIDEETLDVDIQTDCEDR</sequence>
<keyword evidence="2" id="KW-1185">Reference proteome</keyword>
<dbReference type="InterPro" id="IPR025990">
    <property type="entry name" value="zinc_ribbon_bacterial"/>
</dbReference>
<dbReference type="InterPro" id="IPR017143">
    <property type="entry name" value="UCP037225"/>
</dbReference>
<evidence type="ECO:0000313" key="2">
    <source>
        <dbReference type="Proteomes" id="UP000481033"/>
    </source>
</evidence>
<organism evidence="1 2">
    <name type="scientific">Adonisia turfae CCMR0081</name>
    <dbReference type="NCBI Taxonomy" id="2292702"/>
    <lineage>
        <taxon>Bacteria</taxon>
        <taxon>Bacillati</taxon>
        <taxon>Cyanobacteriota</taxon>
        <taxon>Adonisia</taxon>
        <taxon>Adonisia turfae</taxon>
    </lineage>
</organism>
<dbReference type="AlphaFoldDB" id="A0A6M0RWU5"/>
<name>A0A6M0RWU5_9CYAN</name>
<dbReference type="EMBL" id="QXHD01000004">
    <property type="protein sequence ID" value="NEZ60694.1"/>
    <property type="molecule type" value="Genomic_DNA"/>
</dbReference>
<proteinExistence type="predicted"/>
<evidence type="ECO:0000313" key="1">
    <source>
        <dbReference type="EMBL" id="NEZ60694.1"/>
    </source>
</evidence>
<dbReference type="PIRSF" id="PIRSF037225">
    <property type="entry name" value="UCP037225"/>
    <property type="match status" value="1"/>
</dbReference>
<dbReference type="RefSeq" id="WP_006517925.1">
    <property type="nucleotide sequence ID" value="NZ_QXHD01000004.1"/>
</dbReference>
<reference evidence="1 2" key="1">
    <citation type="journal article" date="2020" name="Microb. Ecol.">
        <title>Ecogenomics of the Marine Benthic Filamentous Cyanobacterium Adonisia.</title>
        <authorList>
            <person name="Walter J.M."/>
            <person name="Coutinho F.H."/>
            <person name="Leomil L."/>
            <person name="Hargreaves P.I."/>
            <person name="Campeao M.E."/>
            <person name="Vieira V.V."/>
            <person name="Silva B.S."/>
            <person name="Fistarol G.O."/>
            <person name="Salomon P.S."/>
            <person name="Sawabe T."/>
            <person name="Mino S."/>
            <person name="Hosokawa M."/>
            <person name="Miyashita H."/>
            <person name="Maruyama F."/>
            <person name="van Verk M.C."/>
            <person name="Dutilh B.E."/>
            <person name="Thompson C.C."/>
            <person name="Thompson F.L."/>
        </authorList>
    </citation>
    <scope>NUCLEOTIDE SEQUENCE [LARGE SCALE GENOMIC DNA]</scope>
    <source>
        <strain evidence="1 2">CCMR0081</strain>
    </source>
</reference>
<dbReference type="Pfam" id="PF14255">
    <property type="entry name" value="Zn_ribbon_21"/>
    <property type="match status" value="1"/>
</dbReference>
<accession>A0A6M0RWU5</accession>
<dbReference type="Proteomes" id="UP000481033">
    <property type="component" value="Unassembled WGS sequence"/>
</dbReference>
<gene>
    <name evidence="1" type="ORF">DXZ20_34655</name>
</gene>
<comment type="caution">
    <text evidence="1">The sequence shown here is derived from an EMBL/GenBank/DDBJ whole genome shotgun (WGS) entry which is preliminary data.</text>
</comment>
<protein>
    <submittedName>
        <fullName evidence="1">CPXCG motif-containing cysteine-rich protein</fullName>
    </submittedName>
</protein>